<dbReference type="EMBL" id="CP016076">
    <property type="protein sequence ID" value="APU17868.1"/>
    <property type="molecule type" value="Genomic_DNA"/>
</dbReference>
<name>A0AAC9LHA3_9PSEU</name>
<keyword evidence="3" id="KW-1185">Reference proteome</keyword>
<organism evidence="2 3">
    <name type="scientific">Actinoalloteichus fjordicus</name>
    <dbReference type="NCBI Taxonomy" id="1612552"/>
    <lineage>
        <taxon>Bacteria</taxon>
        <taxon>Bacillati</taxon>
        <taxon>Actinomycetota</taxon>
        <taxon>Actinomycetes</taxon>
        <taxon>Pseudonocardiales</taxon>
        <taxon>Pseudonocardiaceae</taxon>
        <taxon>Actinoalloteichus</taxon>
    </lineage>
</organism>
<accession>A0AAC9LHA3</accession>
<dbReference type="AlphaFoldDB" id="A0AAC9LHA3"/>
<dbReference type="Proteomes" id="UP000185511">
    <property type="component" value="Chromosome"/>
</dbReference>
<feature type="region of interest" description="Disordered" evidence="1">
    <location>
        <begin position="1"/>
        <end position="26"/>
    </location>
</feature>
<evidence type="ECO:0000256" key="1">
    <source>
        <dbReference type="SAM" id="MobiDB-lite"/>
    </source>
</evidence>
<gene>
    <name evidence="2" type="ORF">UA74_29380</name>
</gene>
<dbReference type="RefSeq" id="WP_075743102.1">
    <property type="nucleotide sequence ID" value="NZ_CP016076.1"/>
</dbReference>
<protein>
    <submittedName>
        <fullName evidence="2">Uncharacterized protein</fullName>
    </submittedName>
</protein>
<proteinExistence type="predicted"/>
<dbReference type="KEGG" id="acad:UA74_29380"/>
<evidence type="ECO:0000313" key="3">
    <source>
        <dbReference type="Proteomes" id="UP000185511"/>
    </source>
</evidence>
<evidence type="ECO:0000313" key="2">
    <source>
        <dbReference type="EMBL" id="APU17868.1"/>
    </source>
</evidence>
<reference evidence="3" key="1">
    <citation type="submission" date="2016-06" db="EMBL/GenBank/DDBJ databases">
        <title>Complete genome sequence of Actinoalloteichus fjordicus DSM 46855 (=ADI127-17), type strain of the new species Actinoalloteichus fjordicus.</title>
        <authorList>
            <person name="Ruckert C."/>
            <person name="Nouioui I."/>
            <person name="Willmese J."/>
            <person name="van Wezel G."/>
            <person name="Klenk H.-P."/>
            <person name="Kalinowski J."/>
            <person name="Zotchev S.B."/>
        </authorList>
    </citation>
    <scope>NUCLEOTIDE SEQUENCE [LARGE SCALE GENOMIC DNA]</scope>
    <source>
        <strain evidence="3">ADI127-7</strain>
    </source>
</reference>
<sequence>MTGVRIASVTRLRPRRAGRPAGHDAARTAEPVEWFVRSVRQADTHHGRTEHRAGSTLVRPACGEQSFSALNQQPILQCYYDDQECRRCLALLGIRTLVSVAAP</sequence>